<feature type="transmembrane region" description="Helical" evidence="4">
    <location>
        <begin position="387"/>
        <end position="407"/>
    </location>
</feature>
<comment type="caution">
    <text evidence="6">The sequence shown here is derived from an EMBL/GenBank/DDBJ whole genome shotgun (WGS) entry which is preliminary data.</text>
</comment>
<dbReference type="PANTHER" id="PTHR43280:SF2">
    <property type="entry name" value="HTH-TYPE TRANSCRIPTIONAL REGULATOR EXSA"/>
    <property type="match status" value="1"/>
</dbReference>
<dbReference type="RefSeq" id="WP_151672823.1">
    <property type="nucleotide sequence ID" value="NZ_BKCG01000001.1"/>
</dbReference>
<dbReference type="Gene3D" id="1.10.10.60">
    <property type="entry name" value="Homeodomain-like"/>
    <property type="match status" value="2"/>
</dbReference>
<dbReference type="InterPro" id="IPR018060">
    <property type="entry name" value="HTH_AraC"/>
</dbReference>
<keyword evidence="3" id="KW-0804">Transcription</keyword>
<dbReference type="SUPFAM" id="SSF46689">
    <property type="entry name" value="Homeodomain-like"/>
    <property type="match status" value="1"/>
</dbReference>
<dbReference type="GO" id="GO:0003700">
    <property type="term" value="F:DNA-binding transcription factor activity"/>
    <property type="evidence" value="ECO:0007669"/>
    <property type="project" value="InterPro"/>
</dbReference>
<keyword evidence="4" id="KW-0812">Transmembrane</keyword>
<dbReference type="PANTHER" id="PTHR43280">
    <property type="entry name" value="ARAC-FAMILY TRANSCRIPTIONAL REGULATOR"/>
    <property type="match status" value="1"/>
</dbReference>
<dbReference type="AlphaFoldDB" id="A0A5J4IVC0"/>
<dbReference type="GO" id="GO:0043565">
    <property type="term" value="F:sequence-specific DNA binding"/>
    <property type="evidence" value="ECO:0007669"/>
    <property type="project" value="InterPro"/>
</dbReference>
<dbReference type="Gene3D" id="1.25.40.10">
    <property type="entry name" value="Tetratricopeptide repeat domain"/>
    <property type="match status" value="2"/>
</dbReference>
<dbReference type="InterPro" id="IPR019734">
    <property type="entry name" value="TPR_rpt"/>
</dbReference>
<keyword evidence="4" id="KW-0472">Membrane</keyword>
<organism evidence="6 7">
    <name type="scientific">Patiriisocius marinus</name>
    <dbReference type="NCBI Taxonomy" id="1397112"/>
    <lineage>
        <taxon>Bacteria</taxon>
        <taxon>Pseudomonadati</taxon>
        <taxon>Bacteroidota</taxon>
        <taxon>Flavobacteriia</taxon>
        <taxon>Flavobacteriales</taxon>
        <taxon>Flavobacteriaceae</taxon>
        <taxon>Patiriisocius</taxon>
    </lineage>
</organism>
<keyword evidence="4" id="KW-1133">Transmembrane helix</keyword>
<protein>
    <recommendedName>
        <fullName evidence="5">HTH araC/xylS-type domain-containing protein</fullName>
    </recommendedName>
</protein>
<dbReference type="PROSITE" id="PS01124">
    <property type="entry name" value="HTH_ARAC_FAMILY_2"/>
    <property type="match status" value="1"/>
</dbReference>
<proteinExistence type="predicted"/>
<sequence>MKHFFKFFLIFNLTIVSNAFGQKDTLAGKNYIQLTEILQKYVSKDSTIALSISRYYINKAQNEKELLREAEGIHALSLVYLQHQDAVNSAKEMDKLLAFVKTHELEPIKTRAYQLAGSSYLLAGNVQKAMDANKVLVAIAEKSGDEELKKQAMMSIDFIESIGGDSDAFVSKYKKQLNELLRNPQEGEQLDAWEKKVMITELMIGDSYFKMKNGDSSAYYTRKALQKSLEKQDTCMTKALYIMLGGAEILTGDYTNAKKSLDYASKYCLPITKFDSLLIRGSYAKLAYKQGDYNNAIKHMEGALETYEVSETAESFMDDYYMVLADSYKELGDYKKANFYFQKHVTTTEQFGQVQDSIQRNSRALEFESFQNELAQLQEEKETRTNYLIFVLLGASIVIIVLLFYLLKFYKTKKANEVKFEALLAKINAATTPAEIIDTKDEVLEEKASSDVSAEVTKQILDGLKKLEEKEYFLKQECNSYNVAKKINTNTSYLSKVINSHYGKNFNTYINDLRINYAIVRLKNDVFFRSFSIQAIAEEVGYKSADSFTRYFKKDTGLNPSFYIKNIKNIT</sequence>
<accession>A0A5J4IVC0</accession>
<evidence type="ECO:0000256" key="3">
    <source>
        <dbReference type="ARBA" id="ARBA00023163"/>
    </source>
</evidence>
<feature type="domain" description="HTH araC/xylS-type" evidence="5">
    <location>
        <begin position="482"/>
        <end position="566"/>
    </location>
</feature>
<gene>
    <name evidence="6" type="ORF">ULMA_08740</name>
</gene>
<dbReference type="SMART" id="SM00342">
    <property type="entry name" value="HTH_ARAC"/>
    <property type="match status" value="1"/>
</dbReference>
<keyword evidence="7" id="KW-1185">Reference proteome</keyword>
<keyword evidence="1" id="KW-0805">Transcription regulation</keyword>
<evidence type="ECO:0000256" key="4">
    <source>
        <dbReference type="SAM" id="Phobius"/>
    </source>
</evidence>
<dbReference type="Pfam" id="PF12833">
    <property type="entry name" value="HTH_18"/>
    <property type="match status" value="1"/>
</dbReference>
<dbReference type="OrthoDB" id="5295174at2"/>
<dbReference type="InterPro" id="IPR011990">
    <property type="entry name" value="TPR-like_helical_dom_sf"/>
</dbReference>
<dbReference type="SUPFAM" id="SSF48452">
    <property type="entry name" value="TPR-like"/>
    <property type="match status" value="1"/>
</dbReference>
<evidence type="ECO:0000313" key="7">
    <source>
        <dbReference type="Proteomes" id="UP000326509"/>
    </source>
</evidence>
<reference evidence="6 7" key="1">
    <citation type="submission" date="2019-08" db="EMBL/GenBank/DDBJ databases">
        <title>Draft genome sequence of Ulvibacter marinus type strain NBRC 109484.</title>
        <authorList>
            <person name="Kawano K."/>
            <person name="Ushijima N."/>
            <person name="Kihara M."/>
            <person name="Itoh H."/>
        </authorList>
    </citation>
    <scope>NUCLEOTIDE SEQUENCE [LARGE SCALE GENOMIC DNA]</scope>
    <source>
        <strain evidence="6 7">NBRC 109484</strain>
    </source>
</reference>
<evidence type="ECO:0000256" key="1">
    <source>
        <dbReference type="ARBA" id="ARBA00023015"/>
    </source>
</evidence>
<name>A0A5J4IVC0_9FLAO</name>
<evidence type="ECO:0000256" key="2">
    <source>
        <dbReference type="ARBA" id="ARBA00023125"/>
    </source>
</evidence>
<keyword evidence="2" id="KW-0238">DNA-binding</keyword>
<evidence type="ECO:0000259" key="5">
    <source>
        <dbReference type="PROSITE" id="PS01124"/>
    </source>
</evidence>
<dbReference type="InterPro" id="IPR009057">
    <property type="entry name" value="Homeodomain-like_sf"/>
</dbReference>
<dbReference type="Pfam" id="PF13181">
    <property type="entry name" value="TPR_8"/>
    <property type="match status" value="1"/>
</dbReference>
<dbReference type="Proteomes" id="UP000326509">
    <property type="component" value="Unassembled WGS sequence"/>
</dbReference>
<evidence type="ECO:0000313" key="6">
    <source>
        <dbReference type="EMBL" id="GER58766.1"/>
    </source>
</evidence>
<dbReference type="EMBL" id="BKCG01000001">
    <property type="protein sequence ID" value="GER58766.1"/>
    <property type="molecule type" value="Genomic_DNA"/>
</dbReference>